<gene>
    <name evidence="6" type="ORF">CQA57_02635</name>
</gene>
<evidence type="ECO:0000256" key="3">
    <source>
        <dbReference type="ARBA" id="ARBA00022741"/>
    </source>
</evidence>
<dbReference type="SUPFAM" id="SSF52540">
    <property type="entry name" value="P-loop containing nucleoside triphosphate hydrolases"/>
    <property type="match status" value="1"/>
</dbReference>
<dbReference type="InterPro" id="IPR027417">
    <property type="entry name" value="P-loop_NTPase"/>
</dbReference>
<dbReference type="InterPro" id="IPR003593">
    <property type="entry name" value="AAA+_ATPase"/>
</dbReference>
<accession>A0A3D8J9R8</accession>
<dbReference type="FunFam" id="1.20.272.10:FF:000001">
    <property type="entry name" value="Putative AAA family ATPase"/>
    <property type="match status" value="1"/>
</dbReference>
<dbReference type="InterPro" id="IPR051314">
    <property type="entry name" value="AAA_ATPase_RarA/MGS1/WRNIP1"/>
</dbReference>
<dbReference type="EMBL" id="NXLX01000004">
    <property type="protein sequence ID" value="RDU74182.1"/>
    <property type="molecule type" value="Genomic_DNA"/>
</dbReference>
<protein>
    <recommendedName>
        <fullName evidence="2">Replication-associated recombination protein A</fullName>
    </recommendedName>
</protein>
<dbReference type="GO" id="GO:0006310">
    <property type="term" value="P:DNA recombination"/>
    <property type="evidence" value="ECO:0007669"/>
    <property type="project" value="InterPro"/>
</dbReference>
<dbReference type="GO" id="GO:0003677">
    <property type="term" value="F:DNA binding"/>
    <property type="evidence" value="ECO:0007669"/>
    <property type="project" value="InterPro"/>
</dbReference>
<dbReference type="Gene3D" id="3.40.50.300">
    <property type="entry name" value="P-loop containing nucleotide triphosphate hydrolases"/>
    <property type="match status" value="1"/>
</dbReference>
<dbReference type="AlphaFoldDB" id="A0A3D8J9R8"/>
<dbReference type="CDD" id="cd00009">
    <property type="entry name" value="AAA"/>
    <property type="match status" value="1"/>
</dbReference>
<dbReference type="GO" id="GO:0008047">
    <property type="term" value="F:enzyme activator activity"/>
    <property type="evidence" value="ECO:0007669"/>
    <property type="project" value="TreeGrafter"/>
</dbReference>
<keyword evidence="3" id="KW-0547">Nucleotide-binding</keyword>
<evidence type="ECO:0000256" key="4">
    <source>
        <dbReference type="ARBA" id="ARBA00022840"/>
    </source>
</evidence>
<dbReference type="SUPFAM" id="SSF48019">
    <property type="entry name" value="post-AAA+ oligomerization domain-like"/>
    <property type="match status" value="1"/>
</dbReference>
<dbReference type="InterPro" id="IPR008824">
    <property type="entry name" value="RuvB-like_N"/>
</dbReference>
<evidence type="ECO:0000256" key="1">
    <source>
        <dbReference type="ARBA" id="ARBA00002393"/>
    </source>
</evidence>
<feature type="domain" description="AAA+ ATPase" evidence="5">
    <location>
        <begin position="37"/>
        <end position="150"/>
    </location>
</feature>
<reference evidence="6 7" key="1">
    <citation type="submission" date="2018-04" db="EMBL/GenBank/DDBJ databases">
        <title>Novel Campyloabacter and Helicobacter Species and Strains.</title>
        <authorList>
            <person name="Mannion A.J."/>
            <person name="Shen Z."/>
            <person name="Fox J.G."/>
        </authorList>
    </citation>
    <scope>NUCLEOTIDE SEQUENCE [LARGE SCALE GENOMIC DNA]</scope>
    <source>
        <strain evidence="6 7">MIT 04-9362</strain>
    </source>
</reference>
<dbReference type="Pfam" id="PF05496">
    <property type="entry name" value="RuvB_N"/>
    <property type="match status" value="1"/>
</dbReference>
<evidence type="ECO:0000256" key="2">
    <source>
        <dbReference type="ARBA" id="ARBA00020776"/>
    </source>
</evidence>
<dbReference type="InterPro" id="IPR008921">
    <property type="entry name" value="DNA_pol3_clamp-load_cplx_C"/>
</dbReference>
<organism evidence="6 7">
    <name type="scientific">Helicobacter anseris</name>
    <dbReference type="NCBI Taxonomy" id="375926"/>
    <lineage>
        <taxon>Bacteria</taxon>
        <taxon>Pseudomonadati</taxon>
        <taxon>Campylobacterota</taxon>
        <taxon>Epsilonproteobacteria</taxon>
        <taxon>Campylobacterales</taxon>
        <taxon>Helicobacteraceae</taxon>
        <taxon>Helicobacter</taxon>
    </lineage>
</organism>
<dbReference type="SMART" id="SM00382">
    <property type="entry name" value="AAA"/>
    <property type="match status" value="1"/>
</dbReference>
<comment type="caution">
    <text evidence="6">The sequence shown here is derived from an EMBL/GenBank/DDBJ whole genome shotgun (WGS) entry which is preliminary data.</text>
</comment>
<dbReference type="Gene3D" id="1.10.3710.10">
    <property type="entry name" value="DNA polymerase III clamp loader subunits, C-terminal domain"/>
    <property type="match status" value="1"/>
</dbReference>
<dbReference type="Gene3D" id="1.10.8.60">
    <property type="match status" value="1"/>
</dbReference>
<dbReference type="PANTHER" id="PTHR13779:SF7">
    <property type="entry name" value="ATPASE WRNIP1"/>
    <property type="match status" value="1"/>
</dbReference>
<dbReference type="Pfam" id="PF16193">
    <property type="entry name" value="AAA_assoc_2"/>
    <property type="match status" value="1"/>
</dbReference>
<dbReference type="InterPro" id="IPR021886">
    <property type="entry name" value="MgsA_C"/>
</dbReference>
<name>A0A3D8J9R8_9HELI</name>
<dbReference type="RefSeq" id="WP_115578690.1">
    <property type="nucleotide sequence ID" value="NZ_NXLX01000004.1"/>
</dbReference>
<dbReference type="GO" id="GO:0009378">
    <property type="term" value="F:four-way junction helicase activity"/>
    <property type="evidence" value="ECO:0007669"/>
    <property type="project" value="InterPro"/>
</dbReference>
<evidence type="ECO:0000313" key="6">
    <source>
        <dbReference type="EMBL" id="RDU74182.1"/>
    </source>
</evidence>
<keyword evidence="7" id="KW-1185">Reference proteome</keyword>
<dbReference type="InterPro" id="IPR032423">
    <property type="entry name" value="AAA_assoc_2"/>
</dbReference>
<comment type="function">
    <text evidence="1">DNA-dependent ATPase that plays important roles in cellular responses to stalled DNA replication processes.</text>
</comment>
<proteinExistence type="predicted"/>
<dbReference type="GO" id="GO:0017116">
    <property type="term" value="F:single-stranded DNA helicase activity"/>
    <property type="evidence" value="ECO:0007669"/>
    <property type="project" value="TreeGrafter"/>
</dbReference>
<dbReference type="Gene3D" id="1.20.272.10">
    <property type="match status" value="1"/>
</dbReference>
<sequence>MKNLANLLRPENLENFIGQEHLFSKTSPLILAIKDKNFPHSFFYGSPGCGKTTLAKIIAKELGSPFLHFNGVDFKLENLRNELKNTTHTLFKPVVFIDEIHRLNKTQQEFLLPIMEDYQAIILGASTENPFYTLTQAIRSRSFLFELHPLSHQHLETILEKALQLHPCQMDSEAKKYLIESSNGDARAMLHCFELASKNNPITLQNIKSIRPFYLGDGSSEDNTHYNFISAMIKSIRGSDPDAGIYYLACLIAGGESAEFIARRLVILASEDIGNANPNAINIATATLNSVSKIGYPEARILLAQCVIYLASSPKSNTAYKAINSALDYVASHNNSIPKNILPKSKDYLYPHDFGGWVQQSYLTQPIKFVENSQKGFEKTLNDWLEKIRQKH</sequence>
<dbReference type="GO" id="GO:0006261">
    <property type="term" value="P:DNA-templated DNA replication"/>
    <property type="evidence" value="ECO:0007669"/>
    <property type="project" value="TreeGrafter"/>
</dbReference>
<dbReference type="CDD" id="cd18139">
    <property type="entry name" value="HLD_clamp_RarA"/>
    <property type="match status" value="1"/>
</dbReference>
<dbReference type="PANTHER" id="PTHR13779">
    <property type="entry name" value="WERNER HELICASE-INTERACTING PROTEIN 1 FAMILY MEMBER"/>
    <property type="match status" value="1"/>
</dbReference>
<keyword evidence="4" id="KW-0067">ATP-binding</keyword>
<evidence type="ECO:0000259" key="5">
    <source>
        <dbReference type="SMART" id="SM00382"/>
    </source>
</evidence>
<dbReference type="GO" id="GO:0005524">
    <property type="term" value="F:ATP binding"/>
    <property type="evidence" value="ECO:0007669"/>
    <property type="project" value="UniProtKB-KW"/>
</dbReference>
<dbReference type="GO" id="GO:0000731">
    <property type="term" value="P:DNA synthesis involved in DNA repair"/>
    <property type="evidence" value="ECO:0007669"/>
    <property type="project" value="TreeGrafter"/>
</dbReference>
<dbReference type="Pfam" id="PF12002">
    <property type="entry name" value="MgsA_C"/>
    <property type="match status" value="1"/>
</dbReference>
<dbReference type="Proteomes" id="UP000256695">
    <property type="component" value="Unassembled WGS sequence"/>
</dbReference>
<dbReference type="OrthoDB" id="9778364at2"/>
<evidence type="ECO:0000313" key="7">
    <source>
        <dbReference type="Proteomes" id="UP000256695"/>
    </source>
</evidence>